<dbReference type="Proteomes" id="UP000515135">
    <property type="component" value="Unplaced"/>
</dbReference>
<dbReference type="OrthoDB" id="2306477at2759"/>
<feature type="region of interest" description="Disordered" evidence="2">
    <location>
        <begin position="496"/>
        <end position="517"/>
    </location>
</feature>
<name>A0A6P4ZZ69_BRABE</name>
<dbReference type="SUPFAM" id="SSF48403">
    <property type="entry name" value="Ankyrin repeat"/>
    <property type="match status" value="2"/>
</dbReference>
<dbReference type="InterPro" id="IPR039323">
    <property type="entry name" value="ANKRD_45/46/60"/>
</dbReference>
<feature type="repeat" description="ANK" evidence="1">
    <location>
        <begin position="443"/>
        <end position="475"/>
    </location>
</feature>
<reference evidence="4" key="1">
    <citation type="submission" date="2025-08" db="UniProtKB">
        <authorList>
            <consortium name="RefSeq"/>
        </authorList>
    </citation>
    <scope>IDENTIFICATION</scope>
    <source>
        <tissue evidence="4">Gonad</tissue>
    </source>
</reference>
<dbReference type="SMART" id="SM00248">
    <property type="entry name" value="ANK"/>
    <property type="match status" value="8"/>
</dbReference>
<gene>
    <name evidence="4" type="primary">LOC109478898</name>
</gene>
<dbReference type="PANTHER" id="PTHR22677:SF4">
    <property type="entry name" value="USHER SYNDROME TYPE-1G PROTEIN-LIKE PROTEIN"/>
    <property type="match status" value="1"/>
</dbReference>
<sequence>MWRFVTPTLEAPVPERLQIVEGTAAQIGDRNIMHVHNHYYADADKSAATEQAFEIIRTGGFPGGHLLKSCDFQAKNEDGFTLLHQAVYYNNRYTVAAILYFDWSDISTQEVANTNNAQDFVGKTAREIAEEKCLVKILEQLDFNDKLENGLRPLHQAAREGNDARIHRLISHNPAEVDGKEPLKGLNPLHFAAAAGNIGAVEKLVAEGSANVNQASKAGSTPLFLACQYDHLDVVKYLFHCGADVNHSSKDEGETALHVAAKLASPEVVKFLLDKDADRMKETKYGDTPLHYASLFGNFRAAKTLCSRHVNNEILNALLCTRNLTSDQERVYLVRGKEELPHGGRRQMWCYVLVDAWKTGLFLKRVQGGSFTVNEFGKILKYGEGTAGPSKKVTDYILKKYKAADTARVQDETTLHAASKNGHRDIVRILLQKHAWINDGNAHGLTALHLAAMYGHVDVINVLIDGQADLRAEDSEGNTPLRVAYFNGQAEASSRLEEAMERRGIPPTEKEKALKKF</sequence>
<feature type="repeat" description="ANK" evidence="1">
    <location>
        <begin position="252"/>
        <end position="284"/>
    </location>
</feature>
<evidence type="ECO:0000256" key="1">
    <source>
        <dbReference type="PROSITE-ProRule" id="PRU00023"/>
    </source>
</evidence>
<dbReference type="PROSITE" id="PS50297">
    <property type="entry name" value="ANK_REP_REGION"/>
    <property type="match status" value="5"/>
</dbReference>
<accession>A0A6P4ZZ69</accession>
<keyword evidence="3" id="KW-1185">Reference proteome</keyword>
<dbReference type="Gene3D" id="1.25.40.20">
    <property type="entry name" value="Ankyrin repeat-containing domain"/>
    <property type="match status" value="3"/>
</dbReference>
<dbReference type="InterPro" id="IPR036770">
    <property type="entry name" value="Ankyrin_rpt-contain_sf"/>
</dbReference>
<evidence type="ECO:0000256" key="2">
    <source>
        <dbReference type="SAM" id="MobiDB-lite"/>
    </source>
</evidence>
<protein>
    <submittedName>
        <fullName evidence="4">Tankyrase-2-like</fullName>
    </submittedName>
</protein>
<feature type="repeat" description="ANK" evidence="1">
    <location>
        <begin position="410"/>
        <end position="442"/>
    </location>
</feature>
<dbReference type="RefSeq" id="XP_019636267.1">
    <property type="nucleotide sequence ID" value="XM_019780708.1"/>
</dbReference>
<feature type="repeat" description="ANK" evidence="1">
    <location>
        <begin position="218"/>
        <end position="250"/>
    </location>
</feature>
<evidence type="ECO:0000313" key="3">
    <source>
        <dbReference type="Proteomes" id="UP000515135"/>
    </source>
</evidence>
<organism evidence="3 4">
    <name type="scientific">Branchiostoma belcheri</name>
    <name type="common">Amphioxus</name>
    <dbReference type="NCBI Taxonomy" id="7741"/>
    <lineage>
        <taxon>Eukaryota</taxon>
        <taxon>Metazoa</taxon>
        <taxon>Chordata</taxon>
        <taxon>Cephalochordata</taxon>
        <taxon>Leptocardii</taxon>
        <taxon>Amphioxiformes</taxon>
        <taxon>Branchiostomatidae</taxon>
        <taxon>Branchiostoma</taxon>
    </lineage>
</organism>
<dbReference type="AlphaFoldDB" id="A0A6P4ZZ69"/>
<dbReference type="KEGG" id="bbel:109478898"/>
<dbReference type="InterPro" id="IPR002110">
    <property type="entry name" value="Ankyrin_rpt"/>
</dbReference>
<feature type="repeat" description="ANK" evidence="1">
    <location>
        <begin position="285"/>
        <end position="317"/>
    </location>
</feature>
<keyword evidence="1" id="KW-0040">ANK repeat</keyword>
<dbReference type="PANTHER" id="PTHR22677">
    <property type="entry name" value="ANKYRIN REPEAT DOMAIN-CONTAINING PROTEIN 60"/>
    <property type="match status" value="1"/>
</dbReference>
<proteinExistence type="predicted"/>
<evidence type="ECO:0000313" key="4">
    <source>
        <dbReference type="RefSeq" id="XP_019636267.1"/>
    </source>
</evidence>
<dbReference type="PROSITE" id="PS50088">
    <property type="entry name" value="ANK_REPEAT"/>
    <property type="match status" value="6"/>
</dbReference>
<dbReference type="Pfam" id="PF12796">
    <property type="entry name" value="Ank_2"/>
    <property type="match status" value="3"/>
</dbReference>
<feature type="repeat" description="ANK" evidence="1">
    <location>
        <begin position="184"/>
        <end position="217"/>
    </location>
</feature>
<dbReference type="GeneID" id="109478898"/>